<evidence type="ECO:0000259" key="1">
    <source>
        <dbReference type="PROSITE" id="PS50801"/>
    </source>
</evidence>
<protein>
    <recommendedName>
        <fullName evidence="1">STAS domain-containing protein</fullName>
    </recommendedName>
</protein>
<dbReference type="InterPro" id="IPR002645">
    <property type="entry name" value="STAS_dom"/>
</dbReference>
<gene>
    <name evidence="2" type="ORF">GCM10023235_11680</name>
</gene>
<sequence length="68" mass="7081">MLVDLHDVNSTDSAGLNALLVARREGARTGTALRLARLSHSVARTLQITGADQALAVQPDVPAALPHS</sequence>
<dbReference type="EMBL" id="BAABIS010000001">
    <property type="protein sequence ID" value="GAA4838195.1"/>
    <property type="molecule type" value="Genomic_DNA"/>
</dbReference>
<evidence type="ECO:0000313" key="2">
    <source>
        <dbReference type="EMBL" id="GAA4838195.1"/>
    </source>
</evidence>
<dbReference type="InterPro" id="IPR036513">
    <property type="entry name" value="STAS_dom_sf"/>
</dbReference>
<keyword evidence="3" id="KW-1185">Reference proteome</keyword>
<comment type="caution">
    <text evidence="2">The sequence shown here is derived from an EMBL/GenBank/DDBJ whole genome shotgun (WGS) entry which is preliminary data.</text>
</comment>
<dbReference type="CDD" id="cd07043">
    <property type="entry name" value="STAS_anti-anti-sigma_factors"/>
    <property type="match status" value="1"/>
</dbReference>
<proteinExistence type="predicted"/>
<evidence type="ECO:0000313" key="3">
    <source>
        <dbReference type="Proteomes" id="UP001501752"/>
    </source>
</evidence>
<dbReference type="Pfam" id="PF01740">
    <property type="entry name" value="STAS"/>
    <property type="match status" value="1"/>
</dbReference>
<dbReference type="PROSITE" id="PS50801">
    <property type="entry name" value="STAS"/>
    <property type="match status" value="1"/>
</dbReference>
<organism evidence="2 3">
    <name type="scientific">Kitasatospora terrestris</name>
    <dbReference type="NCBI Taxonomy" id="258051"/>
    <lineage>
        <taxon>Bacteria</taxon>
        <taxon>Bacillati</taxon>
        <taxon>Actinomycetota</taxon>
        <taxon>Actinomycetes</taxon>
        <taxon>Kitasatosporales</taxon>
        <taxon>Streptomycetaceae</taxon>
        <taxon>Kitasatospora</taxon>
    </lineage>
</organism>
<feature type="domain" description="STAS" evidence="1">
    <location>
        <begin position="1"/>
        <end position="68"/>
    </location>
</feature>
<dbReference type="SUPFAM" id="SSF52091">
    <property type="entry name" value="SpoIIaa-like"/>
    <property type="match status" value="1"/>
</dbReference>
<reference evidence="3" key="1">
    <citation type="journal article" date="2019" name="Int. J. Syst. Evol. Microbiol.">
        <title>The Global Catalogue of Microorganisms (GCM) 10K type strain sequencing project: providing services to taxonomists for standard genome sequencing and annotation.</title>
        <authorList>
            <consortium name="The Broad Institute Genomics Platform"/>
            <consortium name="The Broad Institute Genome Sequencing Center for Infectious Disease"/>
            <person name="Wu L."/>
            <person name="Ma J."/>
        </authorList>
    </citation>
    <scope>NUCLEOTIDE SEQUENCE [LARGE SCALE GENOMIC DNA]</scope>
    <source>
        <strain evidence="3">JCM 13006</strain>
    </source>
</reference>
<accession>A0ABP9DBH8</accession>
<dbReference type="Proteomes" id="UP001501752">
    <property type="component" value="Unassembled WGS sequence"/>
</dbReference>
<name>A0ABP9DBH8_9ACTN</name>
<dbReference type="Gene3D" id="3.30.750.24">
    <property type="entry name" value="STAS domain"/>
    <property type="match status" value="1"/>
</dbReference>